<name>A0A834YK17_TETSI</name>
<accession>A0A834YK17</accession>
<feature type="region of interest" description="Disordered" evidence="1">
    <location>
        <begin position="79"/>
        <end position="109"/>
    </location>
</feature>
<sequence length="109" mass="11807">MIKMGGFPSKIAAATLAILLLLGGFLAIFALLPSGNEKGLWWFPDSRNGSRKVVPGIRGSFGRESQVIHGENMVSKYWRPLRKSNPPPPPAKNRSTALVAHAPPPKSIH</sequence>
<dbReference type="OMA" id="MIKICAF"/>
<gene>
    <name evidence="2" type="ORF">HHK36_025005</name>
</gene>
<dbReference type="AlphaFoldDB" id="A0A834YK17"/>
<keyword evidence="3" id="KW-1185">Reference proteome</keyword>
<evidence type="ECO:0000313" key="2">
    <source>
        <dbReference type="EMBL" id="KAF8390479.1"/>
    </source>
</evidence>
<reference evidence="2 3" key="1">
    <citation type="submission" date="2020-04" db="EMBL/GenBank/DDBJ databases">
        <title>Plant Genome Project.</title>
        <authorList>
            <person name="Zhang R.-G."/>
        </authorList>
    </citation>
    <scope>NUCLEOTIDE SEQUENCE [LARGE SCALE GENOMIC DNA]</scope>
    <source>
        <strain evidence="2">YNK0</strain>
        <tissue evidence="2">Leaf</tissue>
    </source>
</reference>
<protein>
    <submittedName>
        <fullName evidence="2">Uncharacterized protein</fullName>
    </submittedName>
</protein>
<dbReference type="Proteomes" id="UP000655225">
    <property type="component" value="Unassembled WGS sequence"/>
</dbReference>
<evidence type="ECO:0000313" key="3">
    <source>
        <dbReference type="Proteomes" id="UP000655225"/>
    </source>
</evidence>
<evidence type="ECO:0000256" key="1">
    <source>
        <dbReference type="SAM" id="MobiDB-lite"/>
    </source>
</evidence>
<comment type="caution">
    <text evidence="2">The sequence shown here is derived from an EMBL/GenBank/DDBJ whole genome shotgun (WGS) entry which is preliminary data.</text>
</comment>
<dbReference type="EMBL" id="JABCRI010000018">
    <property type="protein sequence ID" value="KAF8390479.1"/>
    <property type="molecule type" value="Genomic_DNA"/>
</dbReference>
<proteinExistence type="predicted"/>
<organism evidence="2 3">
    <name type="scientific">Tetracentron sinense</name>
    <name type="common">Spur-leaf</name>
    <dbReference type="NCBI Taxonomy" id="13715"/>
    <lineage>
        <taxon>Eukaryota</taxon>
        <taxon>Viridiplantae</taxon>
        <taxon>Streptophyta</taxon>
        <taxon>Embryophyta</taxon>
        <taxon>Tracheophyta</taxon>
        <taxon>Spermatophyta</taxon>
        <taxon>Magnoliopsida</taxon>
        <taxon>Trochodendrales</taxon>
        <taxon>Trochodendraceae</taxon>
        <taxon>Tetracentron</taxon>
    </lineage>
</organism>